<evidence type="ECO:0000313" key="1">
    <source>
        <dbReference type="EMBL" id="GAA4317987.1"/>
    </source>
</evidence>
<evidence type="ECO:0000313" key="2">
    <source>
        <dbReference type="Proteomes" id="UP001501207"/>
    </source>
</evidence>
<protein>
    <submittedName>
        <fullName evidence="1">Uncharacterized protein</fullName>
    </submittedName>
</protein>
<organism evidence="1 2">
    <name type="scientific">Compostibacter hankyongensis</name>
    <dbReference type="NCBI Taxonomy" id="1007089"/>
    <lineage>
        <taxon>Bacteria</taxon>
        <taxon>Pseudomonadati</taxon>
        <taxon>Bacteroidota</taxon>
        <taxon>Chitinophagia</taxon>
        <taxon>Chitinophagales</taxon>
        <taxon>Chitinophagaceae</taxon>
        <taxon>Compostibacter</taxon>
    </lineage>
</organism>
<accession>A0ABP8G5Q2</accession>
<dbReference type="Proteomes" id="UP001501207">
    <property type="component" value="Unassembled WGS sequence"/>
</dbReference>
<keyword evidence="2" id="KW-1185">Reference proteome</keyword>
<dbReference type="RefSeq" id="WP_344980888.1">
    <property type="nucleotide sequence ID" value="NZ_BAABFN010000021.1"/>
</dbReference>
<sequence length="331" mass="39164">MAYFLWYCVHVFRLAAHVLRTRKRETKRAWGLLSRIEERQQGRFGKATRKKIAVYHGIYTPMICDAFARLHGRLTHTAEKDRLFHYFIASSLYDDFTDEQMFSPESLKAIMLEPQNWKAGSFDERVFLDSHLLLCESVKDREGYTRLLREMTIAQLSSREQEGENELTDERLQEITFRKGGYSVLLCRYYLDTPATAAEDACWYRIGAIIQLTNDLYDIHKDLQQHIKTLPDRMQDAYRFEAFFLHQLQEMKDDIGRLSFPRQRKQEFSLAMAGIYAFGLIALDQLKTLQDRNGHLPELATLPRKTLIIDMEKPGNILKWFRYTYRYARMI</sequence>
<comment type="caution">
    <text evidence="1">The sequence shown here is derived from an EMBL/GenBank/DDBJ whole genome shotgun (WGS) entry which is preliminary data.</text>
</comment>
<dbReference type="EMBL" id="BAABFN010000021">
    <property type="protein sequence ID" value="GAA4317987.1"/>
    <property type="molecule type" value="Genomic_DNA"/>
</dbReference>
<reference evidence="2" key="1">
    <citation type="journal article" date="2019" name="Int. J. Syst. Evol. Microbiol.">
        <title>The Global Catalogue of Microorganisms (GCM) 10K type strain sequencing project: providing services to taxonomists for standard genome sequencing and annotation.</title>
        <authorList>
            <consortium name="The Broad Institute Genomics Platform"/>
            <consortium name="The Broad Institute Genome Sequencing Center for Infectious Disease"/>
            <person name="Wu L."/>
            <person name="Ma J."/>
        </authorList>
    </citation>
    <scope>NUCLEOTIDE SEQUENCE [LARGE SCALE GENOMIC DNA]</scope>
    <source>
        <strain evidence="2">JCM 17664</strain>
    </source>
</reference>
<name>A0ABP8G5Q2_9BACT</name>
<gene>
    <name evidence="1" type="ORF">GCM10023143_30360</name>
</gene>
<proteinExistence type="predicted"/>